<feature type="binding site" evidence="5">
    <location>
        <position position="209"/>
    </location>
    <ligand>
        <name>pyruvate</name>
        <dbReference type="ChEBI" id="CHEBI:15361"/>
    </ligand>
</feature>
<feature type="active site" description="Proton donor/acceptor" evidence="4">
    <location>
        <position position="139"/>
    </location>
</feature>
<dbReference type="AlphaFoldDB" id="A0A157RCV0"/>
<reference evidence="7 8" key="1">
    <citation type="submission" date="2016-03" db="EMBL/GenBank/DDBJ databases">
        <authorList>
            <consortium name="Pathogen Informatics"/>
        </authorList>
    </citation>
    <scope>NUCLEOTIDE SEQUENCE [LARGE SCALE GENOMIC DNA]</scope>
    <source>
        <strain evidence="7 8">NCTC13364</strain>
    </source>
</reference>
<dbReference type="SUPFAM" id="SSF51569">
    <property type="entry name" value="Aldolase"/>
    <property type="match status" value="1"/>
</dbReference>
<dbReference type="Gene3D" id="3.20.20.70">
    <property type="entry name" value="Aldolase class I"/>
    <property type="match status" value="1"/>
</dbReference>
<evidence type="ECO:0000256" key="6">
    <source>
        <dbReference type="SAM" id="MobiDB-lite"/>
    </source>
</evidence>
<feature type="binding site" evidence="5">
    <location>
        <position position="51"/>
    </location>
    <ligand>
        <name>pyruvate</name>
        <dbReference type="ChEBI" id="CHEBI:15361"/>
    </ligand>
</feature>
<evidence type="ECO:0000313" key="7">
    <source>
        <dbReference type="EMBL" id="SAI55706.1"/>
    </source>
</evidence>
<dbReference type="SMART" id="SM01130">
    <property type="entry name" value="DHDPS"/>
    <property type="match status" value="1"/>
</dbReference>
<dbReference type="InterPro" id="IPR013785">
    <property type="entry name" value="Aldolase_TIM"/>
</dbReference>
<dbReference type="Proteomes" id="UP000077037">
    <property type="component" value="Unassembled WGS sequence"/>
</dbReference>
<name>A0A157RCV0_9BORD</name>
<dbReference type="Pfam" id="PF00701">
    <property type="entry name" value="DHDPS"/>
    <property type="match status" value="1"/>
</dbReference>
<dbReference type="EC" id="4.3.3.7" evidence="7"/>
<sequence>MTLDASQLTGMYPALPTPFRPDGGVDEPRLERLADRLIGAGASGLVPIGGTGEYTAMSPDARTQAVAATVRAARGRVPVVAGVLSPGYAEALSAGQAFMQAGADGLLLITPFYARPTAATLRAYFRKYAAESGAPLLLYDIGARTGVSVTPEMVADLADDGSIIGMKACNTDLNHFERIVRLTGRRIALLSGDDYLYPAHAQLGAHGGILASSVLLPRYWDQIARLARDGDHAGAQRGRARILPLLDALFAQTNPGPLKAALRLNGMEFGDVVLPLAPPDDIAVRRLQSLMLELASAGVDDLAGMTH</sequence>
<proteinExistence type="inferred from homology"/>
<protein>
    <submittedName>
        <fullName evidence="7">Dihydrodipicolinate synthase</fullName>
        <ecNumber evidence="7">4.3.3.7</ecNumber>
    </submittedName>
</protein>
<organism evidence="7 8">
    <name type="scientific">Bordetella ansorpii</name>
    <dbReference type="NCBI Taxonomy" id="288768"/>
    <lineage>
        <taxon>Bacteria</taxon>
        <taxon>Pseudomonadati</taxon>
        <taxon>Pseudomonadota</taxon>
        <taxon>Betaproteobacteria</taxon>
        <taxon>Burkholderiales</taxon>
        <taxon>Alcaligenaceae</taxon>
        <taxon>Bordetella</taxon>
    </lineage>
</organism>
<evidence type="ECO:0000313" key="8">
    <source>
        <dbReference type="Proteomes" id="UP000077037"/>
    </source>
</evidence>
<dbReference type="RefSeq" id="WP_066419845.1">
    <property type="nucleotide sequence ID" value="NZ_FKBS01000029.1"/>
</dbReference>
<dbReference type="GO" id="GO:0008840">
    <property type="term" value="F:4-hydroxy-tetrahydrodipicolinate synthase activity"/>
    <property type="evidence" value="ECO:0007669"/>
    <property type="project" value="UniProtKB-EC"/>
</dbReference>
<feature type="active site" description="Schiff-base intermediate with substrate" evidence="4">
    <location>
        <position position="167"/>
    </location>
</feature>
<dbReference type="InterPro" id="IPR002220">
    <property type="entry name" value="DapA-like"/>
</dbReference>
<dbReference type="EMBL" id="FKBS01000029">
    <property type="protein sequence ID" value="SAI55706.1"/>
    <property type="molecule type" value="Genomic_DNA"/>
</dbReference>
<dbReference type="PIRSF" id="PIRSF001365">
    <property type="entry name" value="DHDPS"/>
    <property type="match status" value="1"/>
</dbReference>
<dbReference type="PRINTS" id="PR00146">
    <property type="entry name" value="DHPICSNTHASE"/>
</dbReference>
<evidence type="ECO:0000256" key="5">
    <source>
        <dbReference type="PIRSR" id="PIRSR001365-2"/>
    </source>
</evidence>
<dbReference type="PANTHER" id="PTHR12128:SF66">
    <property type="entry name" value="4-HYDROXY-2-OXOGLUTARATE ALDOLASE, MITOCHONDRIAL"/>
    <property type="match status" value="1"/>
</dbReference>
<dbReference type="OrthoDB" id="9782828at2"/>
<evidence type="ECO:0000256" key="2">
    <source>
        <dbReference type="ARBA" id="ARBA00023239"/>
    </source>
</evidence>
<accession>A0A157RCV0</accession>
<comment type="similarity">
    <text evidence="1 3">Belongs to the DapA family.</text>
</comment>
<evidence type="ECO:0000256" key="1">
    <source>
        <dbReference type="ARBA" id="ARBA00007592"/>
    </source>
</evidence>
<gene>
    <name evidence="7" type="primary">dapA_4</name>
    <name evidence="7" type="ORF">SAMEA1982600_04663</name>
</gene>
<evidence type="ECO:0000256" key="3">
    <source>
        <dbReference type="PIRNR" id="PIRNR001365"/>
    </source>
</evidence>
<evidence type="ECO:0000256" key="4">
    <source>
        <dbReference type="PIRSR" id="PIRSR001365-1"/>
    </source>
</evidence>
<keyword evidence="2 3" id="KW-0456">Lyase</keyword>
<dbReference type="PANTHER" id="PTHR12128">
    <property type="entry name" value="DIHYDRODIPICOLINATE SYNTHASE"/>
    <property type="match status" value="1"/>
</dbReference>
<feature type="region of interest" description="Disordered" evidence="6">
    <location>
        <begin position="1"/>
        <end position="23"/>
    </location>
</feature>